<proteinExistence type="predicted"/>
<sequence>MGNAAPASAKDEQPPPLPPPCDLECQKQKDLALLKKALDDSDPVKDPAGYQKARVAYMTLLNGAGWLSTEKNDIAQKDVQPILKEYRTKYESLKEEQSIFTKFANSLKKQEAGEEESNRFLNKQLEHEKDQAQILNRLNQFGASSFSWQPYIQWGIDILITIALLYVAYLAYTKFFVSYTSTIPPEEVTNGN</sequence>
<dbReference type="EMBL" id="MN740745">
    <property type="protein sequence ID" value="QHU09767.1"/>
    <property type="molecule type" value="Genomic_DNA"/>
</dbReference>
<reference evidence="3" key="1">
    <citation type="journal article" date="2020" name="Nature">
        <title>Giant virus diversity and host interactions through global metagenomics.</title>
        <authorList>
            <person name="Schulz F."/>
            <person name="Roux S."/>
            <person name="Paez-Espino D."/>
            <person name="Jungbluth S."/>
            <person name="Walsh D.A."/>
            <person name="Denef V.J."/>
            <person name="McMahon K.D."/>
            <person name="Konstantinidis K.T."/>
            <person name="Eloe-Fadrosh E.A."/>
            <person name="Kyrpides N.C."/>
            <person name="Woyke T."/>
        </authorList>
    </citation>
    <scope>NUCLEOTIDE SEQUENCE</scope>
    <source>
        <strain evidence="3">GVMAG-S-1101164-164</strain>
    </source>
</reference>
<feature type="region of interest" description="Disordered" evidence="1">
    <location>
        <begin position="1"/>
        <end position="24"/>
    </location>
</feature>
<evidence type="ECO:0000256" key="2">
    <source>
        <dbReference type="SAM" id="Phobius"/>
    </source>
</evidence>
<evidence type="ECO:0000313" key="3">
    <source>
        <dbReference type="EMBL" id="QHU09767.1"/>
    </source>
</evidence>
<feature type="transmembrane region" description="Helical" evidence="2">
    <location>
        <begin position="151"/>
        <end position="172"/>
    </location>
</feature>
<evidence type="ECO:0000256" key="1">
    <source>
        <dbReference type="SAM" id="MobiDB-lite"/>
    </source>
</evidence>
<keyword evidence="2" id="KW-0812">Transmembrane</keyword>
<dbReference type="AlphaFoldDB" id="A0A6C0JZD1"/>
<keyword evidence="2" id="KW-0472">Membrane</keyword>
<organism evidence="3">
    <name type="scientific">viral metagenome</name>
    <dbReference type="NCBI Taxonomy" id="1070528"/>
    <lineage>
        <taxon>unclassified sequences</taxon>
        <taxon>metagenomes</taxon>
        <taxon>organismal metagenomes</taxon>
    </lineage>
</organism>
<name>A0A6C0JZD1_9ZZZZ</name>
<keyword evidence="2" id="KW-1133">Transmembrane helix</keyword>
<protein>
    <submittedName>
        <fullName evidence="3">Uncharacterized protein</fullName>
    </submittedName>
</protein>
<accession>A0A6C0JZD1</accession>